<reference evidence="2 3" key="1">
    <citation type="submission" date="2024-01" db="EMBL/GenBank/DDBJ databases">
        <title>The genomes of 5 underutilized Papilionoideae crops provide insights into root nodulation and disease resistanc.</title>
        <authorList>
            <person name="Jiang F."/>
        </authorList>
    </citation>
    <scope>NUCLEOTIDE SEQUENCE [LARGE SCALE GENOMIC DNA]</scope>
    <source>
        <strain evidence="2">LVBAO_FW01</strain>
        <tissue evidence="2">Leaves</tissue>
    </source>
</reference>
<feature type="compositionally biased region" description="Polar residues" evidence="1">
    <location>
        <begin position="87"/>
        <end position="100"/>
    </location>
</feature>
<organism evidence="2 3">
    <name type="scientific">Canavalia gladiata</name>
    <name type="common">Sword bean</name>
    <name type="synonym">Dolichos gladiatus</name>
    <dbReference type="NCBI Taxonomy" id="3824"/>
    <lineage>
        <taxon>Eukaryota</taxon>
        <taxon>Viridiplantae</taxon>
        <taxon>Streptophyta</taxon>
        <taxon>Embryophyta</taxon>
        <taxon>Tracheophyta</taxon>
        <taxon>Spermatophyta</taxon>
        <taxon>Magnoliopsida</taxon>
        <taxon>eudicotyledons</taxon>
        <taxon>Gunneridae</taxon>
        <taxon>Pentapetalae</taxon>
        <taxon>rosids</taxon>
        <taxon>fabids</taxon>
        <taxon>Fabales</taxon>
        <taxon>Fabaceae</taxon>
        <taxon>Papilionoideae</taxon>
        <taxon>50 kb inversion clade</taxon>
        <taxon>NPAAA clade</taxon>
        <taxon>indigoferoid/millettioid clade</taxon>
        <taxon>Phaseoleae</taxon>
        <taxon>Canavalia</taxon>
    </lineage>
</organism>
<evidence type="ECO:0000313" key="3">
    <source>
        <dbReference type="Proteomes" id="UP001367508"/>
    </source>
</evidence>
<comment type="caution">
    <text evidence="2">The sequence shown here is derived from an EMBL/GenBank/DDBJ whole genome shotgun (WGS) entry which is preliminary data.</text>
</comment>
<protein>
    <submittedName>
        <fullName evidence="2">Uncharacterized protein</fullName>
    </submittedName>
</protein>
<dbReference type="AlphaFoldDB" id="A0AAN9LSA2"/>
<sequence length="112" mass="12659">MRILLLGKTLICRFQLQCTLLATLDELEARRCTPCLETLKKERLKRMRREPHYTSGFVADLISPCEVSINPIHVVASLQVTIGRARTANSTAKTSKNSPSKHQDQVSRIQVK</sequence>
<gene>
    <name evidence="2" type="ORF">VNO77_19956</name>
</gene>
<dbReference type="EMBL" id="JAYMYQ010000004">
    <property type="protein sequence ID" value="KAK7339298.1"/>
    <property type="molecule type" value="Genomic_DNA"/>
</dbReference>
<evidence type="ECO:0000313" key="2">
    <source>
        <dbReference type="EMBL" id="KAK7339298.1"/>
    </source>
</evidence>
<keyword evidence="3" id="KW-1185">Reference proteome</keyword>
<evidence type="ECO:0000256" key="1">
    <source>
        <dbReference type="SAM" id="MobiDB-lite"/>
    </source>
</evidence>
<name>A0AAN9LSA2_CANGL</name>
<dbReference type="Proteomes" id="UP001367508">
    <property type="component" value="Unassembled WGS sequence"/>
</dbReference>
<feature type="region of interest" description="Disordered" evidence="1">
    <location>
        <begin position="87"/>
        <end position="112"/>
    </location>
</feature>
<proteinExistence type="predicted"/>
<accession>A0AAN9LSA2</accession>